<dbReference type="EMBL" id="CP044067">
    <property type="protein sequence ID" value="QET06302.1"/>
    <property type="molecule type" value="Genomic_DNA"/>
</dbReference>
<dbReference type="InterPro" id="IPR051676">
    <property type="entry name" value="UPF0053_domain"/>
</dbReference>
<dbReference type="SUPFAM" id="SSF54631">
    <property type="entry name" value="CBS-domain pair"/>
    <property type="match status" value="1"/>
</dbReference>
<dbReference type="PANTHER" id="PTHR43099">
    <property type="entry name" value="UPF0053 PROTEIN YRKA"/>
    <property type="match status" value="1"/>
</dbReference>
<dbReference type="Pfam" id="PF03471">
    <property type="entry name" value="CorC_HlyC"/>
    <property type="match status" value="1"/>
</dbReference>
<comment type="subcellular location">
    <subcellularLocation>
        <location evidence="1">Cell membrane</location>
        <topology evidence="1">Multi-pass membrane protein</topology>
    </subcellularLocation>
</comment>
<dbReference type="OrthoDB" id="9797674at2"/>
<evidence type="ECO:0000256" key="6">
    <source>
        <dbReference type="ARBA" id="ARBA00023122"/>
    </source>
</evidence>
<keyword evidence="4" id="KW-0677">Repeat</keyword>
<sequence>MEIAILLALILLNGLFAMSEIALVTARKARLQRLIEDGDRGAIAAVKLGEDPTRFLSTVQIGITSIGVLNGVVGESTLAAPLGVWLQQFGMPATTAGYVATAIVVAGLTYFSIVLGELVPKRLGQLAPEAIARLVARPISFLSVASKPFVKLLSGSTLLVLRLLGVKSDRGPAVTEEEIHALLVEGSEAGVIEHHEHTMVRNVFRLDDRQIASLMVPRGDVIALDVEATEEENLRRIEESDHSRFPVVRGGMHDILGVVSARQLLARRLRGEKAELTAVLQAAVFVPESVTGMELLENFRASGGQMAFVIDEYGEVLGLVTLQDLIEAITGEFKTETAGEEWAVQRDDGSWLLDGLIPIPELKDRTGIRVVPEEDKERYHTLSGMLLLLLGRLPQTADTVEWDGWKFEIIDMDGKRIDKVLASRIPPEDGPEPETTG</sequence>
<dbReference type="InterPro" id="IPR046342">
    <property type="entry name" value="CBS_dom_sf"/>
</dbReference>
<dbReference type="SMART" id="SM00116">
    <property type="entry name" value="CBS"/>
    <property type="match status" value="2"/>
</dbReference>
<evidence type="ECO:0000256" key="7">
    <source>
        <dbReference type="ARBA" id="ARBA00023136"/>
    </source>
</evidence>
<evidence type="ECO:0000256" key="1">
    <source>
        <dbReference type="ARBA" id="ARBA00004651"/>
    </source>
</evidence>
<evidence type="ECO:0000259" key="10">
    <source>
        <dbReference type="PROSITE" id="PS51371"/>
    </source>
</evidence>
<dbReference type="Gene3D" id="3.30.465.10">
    <property type="match status" value="1"/>
</dbReference>
<dbReference type="InterPro" id="IPR016169">
    <property type="entry name" value="FAD-bd_PCMH_sub2"/>
</dbReference>
<keyword evidence="7 9" id="KW-0472">Membrane</keyword>
<dbReference type="SMART" id="SM01091">
    <property type="entry name" value="CorC_HlyC"/>
    <property type="match status" value="1"/>
</dbReference>
<evidence type="ECO:0000256" key="4">
    <source>
        <dbReference type="ARBA" id="ARBA00022737"/>
    </source>
</evidence>
<keyword evidence="2" id="KW-1003">Cell membrane</keyword>
<dbReference type="Gene3D" id="3.10.580.10">
    <property type="entry name" value="CBS-domain"/>
    <property type="match status" value="1"/>
</dbReference>
<keyword evidence="6 8" id="KW-0129">CBS domain</keyword>
<reference evidence="12 13" key="1">
    <citation type="submission" date="2019-09" db="EMBL/GenBank/DDBJ databases">
        <title>FDA dAtabase for Regulatory Grade micrObial Sequences (FDA-ARGOS): Supporting development and validation of Infectious Disease Dx tests.</title>
        <authorList>
            <person name="Sciortino C."/>
            <person name="Tallon L."/>
            <person name="Sadzewicz L."/>
            <person name="Vavikolanu K."/>
            <person name="Mehta A."/>
            <person name="Aluvathingal J."/>
            <person name="Nadendla S."/>
            <person name="Nandy P."/>
            <person name="Geyer C."/>
            <person name="Yan Y."/>
            <person name="Sichtig H."/>
        </authorList>
    </citation>
    <scope>NUCLEOTIDE SEQUENCE [LARGE SCALE GENOMIC DNA]</scope>
    <source>
        <strain evidence="12 13">FDAARGOS_664</strain>
    </source>
</reference>
<feature type="domain" description="CBS" evidence="10">
    <location>
        <begin position="279"/>
        <end position="335"/>
    </location>
</feature>
<dbReference type="InterPro" id="IPR044751">
    <property type="entry name" value="Ion_transp-like_CBS"/>
</dbReference>
<evidence type="ECO:0000313" key="13">
    <source>
        <dbReference type="Proteomes" id="UP000322822"/>
    </source>
</evidence>
<dbReference type="PROSITE" id="PS51371">
    <property type="entry name" value="CBS"/>
    <property type="match status" value="2"/>
</dbReference>
<dbReference type="GO" id="GO:0005886">
    <property type="term" value="C:plasma membrane"/>
    <property type="evidence" value="ECO:0007669"/>
    <property type="project" value="UniProtKB-SubCell"/>
</dbReference>
<dbReference type="RefSeq" id="WP_150377020.1">
    <property type="nucleotide sequence ID" value="NZ_CP044067.1"/>
</dbReference>
<evidence type="ECO:0000259" key="11">
    <source>
        <dbReference type="PROSITE" id="PS51846"/>
    </source>
</evidence>
<dbReference type="InterPro" id="IPR036318">
    <property type="entry name" value="FAD-bd_PCMH-like_sf"/>
</dbReference>
<keyword evidence="3 9" id="KW-0812">Transmembrane</keyword>
<feature type="domain" description="CBS" evidence="10">
    <location>
        <begin position="215"/>
        <end position="275"/>
    </location>
</feature>
<dbReference type="InterPro" id="IPR005170">
    <property type="entry name" value="Transptr-assoc_dom"/>
</dbReference>
<evidence type="ECO:0000256" key="2">
    <source>
        <dbReference type="ARBA" id="ARBA00022475"/>
    </source>
</evidence>
<dbReference type="Pfam" id="PF01595">
    <property type="entry name" value="CNNM"/>
    <property type="match status" value="1"/>
</dbReference>
<dbReference type="FunFam" id="3.30.465.10:FF:000023">
    <property type="entry name" value="Magnesium and cobalt transporter"/>
    <property type="match status" value="1"/>
</dbReference>
<evidence type="ECO:0000313" key="12">
    <source>
        <dbReference type="EMBL" id="QET06302.1"/>
    </source>
</evidence>
<name>A0A5P2HE57_9BURK</name>
<dbReference type="Proteomes" id="UP000322822">
    <property type="component" value="Chromosome 2"/>
</dbReference>
<dbReference type="AlphaFoldDB" id="A0A5P2HE57"/>
<dbReference type="PROSITE" id="PS51846">
    <property type="entry name" value="CNNM"/>
    <property type="match status" value="1"/>
</dbReference>
<evidence type="ECO:0000256" key="8">
    <source>
        <dbReference type="PROSITE-ProRule" id="PRU00703"/>
    </source>
</evidence>
<organism evidence="12 13">
    <name type="scientific">Cupriavidus pauculus</name>
    <dbReference type="NCBI Taxonomy" id="82633"/>
    <lineage>
        <taxon>Bacteria</taxon>
        <taxon>Pseudomonadati</taxon>
        <taxon>Pseudomonadota</taxon>
        <taxon>Betaproteobacteria</taxon>
        <taxon>Burkholderiales</taxon>
        <taxon>Burkholderiaceae</taxon>
        <taxon>Cupriavidus</taxon>
    </lineage>
</organism>
<dbReference type="GO" id="GO:0050660">
    <property type="term" value="F:flavin adenine dinucleotide binding"/>
    <property type="evidence" value="ECO:0007669"/>
    <property type="project" value="InterPro"/>
</dbReference>
<feature type="domain" description="CNNM transmembrane" evidence="11">
    <location>
        <begin position="1"/>
        <end position="196"/>
    </location>
</feature>
<dbReference type="InterPro" id="IPR002550">
    <property type="entry name" value="CNNM"/>
</dbReference>
<keyword evidence="5 9" id="KW-1133">Transmembrane helix</keyword>
<protein>
    <submittedName>
        <fullName evidence="12">HlyC/CorC family transporter</fullName>
    </submittedName>
</protein>
<proteinExistence type="predicted"/>
<evidence type="ECO:0000256" key="5">
    <source>
        <dbReference type="ARBA" id="ARBA00022989"/>
    </source>
</evidence>
<accession>A0A5P2HE57</accession>
<dbReference type="SUPFAM" id="SSF56176">
    <property type="entry name" value="FAD-binding/transporter-associated domain-like"/>
    <property type="match status" value="1"/>
</dbReference>
<evidence type="ECO:0000256" key="3">
    <source>
        <dbReference type="ARBA" id="ARBA00022692"/>
    </source>
</evidence>
<dbReference type="Pfam" id="PF00571">
    <property type="entry name" value="CBS"/>
    <property type="match status" value="2"/>
</dbReference>
<evidence type="ECO:0000256" key="9">
    <source>
        <dbReference type="PROSITE-ProRule" id="PRU01193"/>
    </source>
</evidence>
<gene>
    <name evidence="12" type="ORF">FOB72_30860</name>
</gene>
<dbReference type="InterPro" id="IPR000644">
    <property type="entry name" value="CBS_dom"/>
</dbReference>
<dbReference type="CDD" id="cd04590">
    <property type="entry name" value="CBS_pair_CorC_HlyC_assoc"/>
    <property type="match status" value="1"/>
</dbReference>
<dbReference type="PANTHER" id="PTHR43099:SF2">
    <property type="entry name" value="UPF0053 PROTEIN YRKA"/>
    <property type="match status" value="1"/>
</dbReference>